<feature type="region of interest" description="Disordered" evidence="1">
    <location>
        <begin position="361"/>
        <end position="394"/>
    </location>
</feature>
<dbReference type="Proteomes" id="UP001150904">
    <property type="component" value="Unassembled WGS sequence"/>
</dbReference>
<dbReference type="OrthoDB" id="5414836at2759"/>
<reference evidence="2" key="2">
    <citation type="journal article" date="2023" name="IMA Fungus">
        <title>Comparative genomic study of the Penicillium genus elucidates a diverse pangenome and 15 lateral gene transfer events.</title>
        <authorList>
            <person name="Petersen C."/>
            <person name="Sorensen T."/>
            <person name="Nielsen M.R."/>
            <person name="Sondergaard T.E."/>
            <person name="Sorensen J.L."/>
            <person name="Fitzpatrick D.A."/>
            <person name="Frisvad J.C."/>
            <person name="Nielsen K.L."/>
        </authorList>
    </citation>
    <scope>NUCLEOTIDE SEQUENCE</scope>
    <source>
        <strain evidence="2">IBT 15544</strain>
    </source>
</reference>
<keyword evidence="3" id="KW-1185">Reference proteome</keyword>
<dbReference type="PANTHER" id="PTHR38122:SF1">
    <property type="entry name" value="GLYCOPROTEIN X"/>
    <property type="match status" value="1"/>
</dbReference>
<dbReference type="GeneID" id="83174917"/>
<accession>A0A9W9NEK3</accession>
<dbReference type="AlphaFoldDB" id="A0A9W9NEK3"/>
<dbReference type="RefSeq" id="XP_058313028.1">
    <property type="nucleotide sequence ID" value="XM_058447617.1"/>
</dbReference>
<evidence type="ECO:0000256" key="1">
    <source>
        <dbReference type="SAM" id="MobiDB-lite"/>
    </source>
</evidence>
<evidence type="ECO:0000313" key="3">
    <source>
        <dbReference type="Proteomes" id="UP001150904"/>
    </source>
</evidence>
<feature type="compositionally biased region" description="Polar residues" evidence="1">
    <location>
        <begin position="322"/>
        <end position="337"/>
    </location>
</feature>
<dbReference type="EMBL" id="JAPQKR010000004">
    <property type="protein sequence ID" value="KAJ5218455.1"/>
    <property type="molecule type" value="Genomic_DNA"/>
</dbReference>
<dbReference type="PANTHER" id="PTHR38122">
    <property type="entry name" value="GLYCOPROTEIN X"/>
    <property type="match status" value="1"/>
</dbReference>
<feature type="compositionally biased region" description="Polar residues" evidence="1">
    <location>
        <begin position="361"/>
        <end position="372"/>
    </location>
</feature>
<organism evidence="2 3">
    <name type="scientific">Penicillium cinerascens</name>
    <dbReference type="NCBI Taxonomy" id="70096"/>
    <lineage>
        <taxon>Eukaryota</taxon>
        <taxon>Fungi</taxon>
        <taxon>Dikarya</taxon>
        <taxon>Ascomycota</taxon>
        <taxon>Pezizomycotina</taxon>
        <taxon>Eurotiomycetes</taxon>
        <taxon>Eurotiomycetidae</taxon>
        <taxon>Eurotiales</taxon>
        <taxon>Aspergillaceae</taxon>
        <taxon>Penicillium</taxon>
    </lineage>
</organism>
<feature type="region of interest" description="Disordered" evidence="1">
    <location>
        <begin position="322"/>
        <end position="345"/>
    </location>
</feature>
<evidence type="ECO:0000313" key="2">
    <source>
        <dbReference type="EMBL" id="KAJ5218455.1"/>
    </source>
</evidence>
<protein>
    <submittedName>
        <fullName evidence="2">Uncharacterized protein</fullName>
    </submittedName>
</protein>
<gene>
    <name evidence="2" type="ORF">N7498_000554</name>
</gene>
<sequence length="446" mass="46606">MLTLSDSTATDITTAFETTQTQSSIGTTTASFSVCPTLIANPTYTPTSPLPTDYTWGCPPGYLCKPPHTGDRAHCNVEAGLPAASYVCSPSECIVSPPLVSEQGSNAVGHHYNVSDEYYNLDPEDFGLRYSIFKGSEESTTAIRKRDLITLDGSGISLWNVFSSQRIKRDISDIPGVCYNDCNDAALEPQEIGKIHELCESDSAFMVELGNCKTCISTYASSPSAAWSQRLLPSFAQFLDYCSNLTTTSTSVAAETTTLSTTTSAGATETSVLLTGGSTATSVEVSTVATTLTSTQSMSIQVSEEAVTTSFAALTWTVTRNSESSDTTKATNSANTDSTITVSTQTGQTSSSAWTTLATTKRTASGTGSMVSESGAERTVTQDGKLTGKPSTTGDAFINSGIHTTKASASTSASIFDSPHFASASANGVPHVGLLSCLLAVILSIL</sequence>
<comment type="caution">
    <text evidence="2">The sequence shown here is derived from an EMBL/GenBank/DDBJ whole genome shotgun (WGS) entry which is preliminary data.</text>
</comment>
<feature type="compositionally biased region" description="Polar residues" evidence="1">
    <location>
        <begin position="379"/>
        <end position="394"/>
    </location>
</feature>
<name>A0A9W9NEK3_9EURO</name>
<reference evidence="2" key="1">
    <citation type="submission" date="2022-12" db="EMBL/GenBank/DDBJ databases">
        <authorList>
            <person name="Petersen C."/>
        </authorList>
    </citation>
    <scope>NUCLEOTIDE SEQUENCE</scope>
    <source>
        <strain evidence="2">IBT 15544</strain>
    </source>
</reference>
<proteinExistence type="predicted"/>